<dbReference type="PROSITE" id="PS00165">
    <property type="entry name" value="DEHYDRATASE_SER_THR"/>
    <property type="match status" value="1"/>
</dbReference>
<feature type="domain" description="Threonine synthase N-terminal" evidence="10">
    <location>
        <begin position="84"/>
        <end position="171"/>
    </location>
</feature>
<evidence type="ECO:0000259" key="10">
    <source>
        <dbReference type="Pfam" id="PF14821"/>
    </source>
</evidence>
<dbReference type="GO" id="GO:0030170">
    <property type="term" value="F:pyridoxal phosphate binding"/>
    <property type="evidence" value="ECO:0007669"/>
    <property type="project" value="InterPro"/>
</dbReference>
<accession>A0A0S4ITY7</accession>
<evidence type="ECO:0000313" key="11">
    <source>
        <dbReference type="EMBL" id="CUF26873.1"/>
    </source>
</evidence>
<evidence type="ECO:0000256" key="5">
    <source>
        <dbReference type="ARBA" id="ARBA00022605"/>
    </source>
</evidence>
<dbReference type="InterPro" id="IPR029144">
    <property type="entry name" value="Thr_synth_N"/>
</dbReference>
<dbReference type="PANTHER" id="PTHR43515:SF1">
    <property type="entry name" value="THREONINE SYNTHASE-LIKE 1"/>
    <property type="match status" value="1"/>
</dbReference>
<dbReference type="OMA" id="NFERYLY"/>
<dbReference type="UniPathway" id="UPA00050">
    <property type="reaction ID" value="UER00065"/>
</dbReference>
<evidence type="ECO:0000256" key="4">
    <source>
        <dbReference type="ARBA" id="ARBA00013028"/>
    </source>
</evidence>
<dbReference type="InterPro" id="IPR000634">
    <property type="entry name" value="Ser/Thr_deHydtase_PyrdxlP-BS"/>
</dbReference>
<comment type="similarity">
    <text evidence="3">Belongs to the threonine synthase family.</text>
</comment>
<proteinExistence type="inferred from homology"/>
<name>A0A0S4ITY7_BODSA</name>
<keyword evidence="6" id="KW-0791">Threonine biosynthesis</keyword>
<evidence type="ECO:0000256" key="1">
    <source>
        <dbReference type="ARBA" id="ARBA00001933"/>
    </source>
</evidence>
<dbReference type="InterPro" id="IPR037158">
    <property type="entry name" value="Thr_synth_N_sf"/>
</dbReference>
<feature type="modified residue" description="N6-(pyridoxal phosphate)lysine" evidence="8">
    <location>
        <position position="217"/>
    </location>
</feature>
<evidence type="ECO:0000256" key="8">
    <source>
        <dbReference type="PIRSR" id="PIRSR604450-51"/>
    </source>
</evidence>
<dbReference type="InterPro" id="IPR004450">
    <property type="entry name" value="Thr_synthase-like"/>
</dbReference>
<dbReference type="Gene3D" id="3.90.1380.10">
    <property type="entry name" value="Threonine synthase, N-terminal domain"/>
    <property type="match status" value="1"/>
</dbReference>
<dbReference type="GO" id="GO:0005737">
    <property type="term" value="C:cytoplasm"/>
    <property type="evidence" value="ECO:0007669"/>
    <property type="project" value="TreeGrafter"/>
</dbReference>
<dbReference type="OrthoDB" id="5203861at2759"/>
<dbReference type="VEuPathDB" id="TriTrypDB:BSAL_60840"/>
<evidence type="ECO:0000256" key="7">
    <source>
        <dbReference type="ARBA" id="ARBA00022898"/>
    </source>
</evidence>
<dbReference type="Proteomes" id="UP000051952">
    <property type="component" value="Unassembled WGS sequence"/>
</dbReference>
<comment type="cofactor">
    <cofactor evidence="1 8">
        <name>pyridoxal 5'-phosphate</name>
        <dbReference type="ChEBI" id="CHEBI:597326"/>
    </cofactor>
</comment>
<dbReference type="EMBL" id="CYKH01000279">
    <property type="protein sequence ID" value="CUF26873.1"/>
    <property type="molecule type" value="Genomic_DNA"/>
</dbReference>
<dbReference type="GO" id="GO:0009088">
    <property type="term" value="P:threonine biosynthetic process"/>
    <property type="evidence" value="ECO:0007669"/>
    <property type="project" value="UniProtKB-UniPathway"/>
</dbReference>
<dbReference type="Pfam" id="PF14821">
    <property type="entry name" value="Thr_synth_N"/>
    <property type="match status" value="1"/>
</dbReference>
<evidence type="ECO:0000313" key="12">
    <source>
        <dbReference type="Proteomes" id="UP000051952"/>
    </source>
</evidence>
<organism evidence="11 12">
    <name type="scientific">Bodo saltans</name>
    <name type="common">Flagellated protozoan</name>
    <dbReference type="NCBI Taxonomy" id="75058"/>
    <lineage>
        <taxon>Eukaryota</taxon>
        <taxon>Discoba</taxon>
        <taxon>Euglenozoa</taxon>
        <taxon>Kinetoplastea</taxon>
        <taxon>Metakinetoplastina</taxon>
        <taxon>Eubodonida</taxon>
        <taxon>Bodonidae</taxon>
        <taxon>Bodo</taxon>
    </lineage>
</organism>
<dbReference type="AlphaFoldDB" id="A0A0S4ITY7"/>
<keyword evidence="12" id="KW-1185">Reference proteome</keyword>
<feature type="domain" description="Tryptophan synthase beta chain-like PALP" evidence="9">
    <location>
        <begin position="185"/>
        <end position="533"/>
    </location>
</feature>
<protein>
    <recommendedName>
        <fullName evidence="4">threonine synthase</fullName>
        <ecNumber evidence="4">4.2.3.1</ecNumber>
    </recommendedName>
</protein>
<comment type="pathway">
    <text evidence="2">Amino-acid biosynthesis; L-threonine biosynthesis; L-threonine from L-aspartate: step 5/5.</text>
</comment>
<dbReference type="SUPFAM" id="SSF53686">
    <property type="entry name" value="Tryptophan synthase beta subunit-like PLP-dependent enzymes"/>
    <property type="match status" value="1"/>
</dbReference>
<evidence type="ECO:0000256" key="6">
    <source>
        <dbReference type="ARBA" id="ARBA00022697"/>
    </source>
</evidence>
<gene>
    <name evidence="11" type="ORF">BSAL_60840</name>
</gene>
<dbReference type="NCBIfam" id="TIGR00260">
    <property type="entry name" value="thrC"/>
    <property type="match status" value="1"/>
</dbReference>
<dbReference type="Pfam" id="PF00291">
    <property type="entry name" value="PALP"/>
    <property type="match status" value="1"/>
</dbReference>
<dbReference type="InterPro" id="IPR036052">
    <property type="entry name" value="TrpB-like_PALP_sf"/>
</dbReference>
<keyword evidence="5" id="KW-0028">Amino-acid biosynthesis</keyword>
<dbReference type="InterPro" id="IPR001926">
    <property type="entry name" value="TrpB-like_PALP"/>
</dbReference>
<dbReference type="PANTHER" id="PTHR43515">
    <property type="entry name" value="THREONINE SYNTHASE-LIKE 1"/>
    <property type="match status" value="1"/>
</dbReference>
<dbReference type="EC" id="4.2.3.1" evidence="4"/>
<dbReference type="GO" id="GO:0004795">
    <property type="term" value="F:threonine synthase activity"/>
    <property type="evidence" value="ECO:0007669"/>
    <property type="project" value="UniProtKB-EC"/>
</dbReference>
<keyword evidence="7 8" id="KW-0663">Pyridoxal phosphate</keyword>
<evidence type="ECO:0000256" key="2">
    <source>
        <dbReference type="ARBA" id="ARBA00004979"/>
    </source>
</evidence>
<sequence length="628" mass="69445">MASVYVTGNAPVTFLEELTAALISRFGVTIINDATAIQLRIDSAASQTLSDGTYQYRAVLHASTTVEEIADDINNVVLRYNSTFVSTRGSTTTLDGNEQARFLSVVRDGLAVDGGLFLPRELRSLPVSQIRYLVEDPSLTYHSVAQLVLERLVDNTQLSPATLASYIEQAYSSNRWGASDVCPLTPLHWDGEVSPGWDTNRTVHVLELFHGPTAAFKDFALQLFPYLFTSATAGQKQKYMILAATSGDTGVAAIVGFLNSSPDSKVMVLYPNCGVSPVQRVQMISTDDGQHVRVFGADSDFDFCQNTVKTIFRDHALTTLLRDDLNLTLSSANSINYGRLIPQVVYYFWAYRQLLQKGAIKSFGEPFDVSVPSGNFGNLLSCFIAKKMGLPVRKMILASNVNDVLYEFISTGVYDISKRTLQPTASPSIDILKASNIERLLYFLLDGNTEAVAQHMHDLDAKGSFTLTQVQFEIVKESFWAMRCTEDECRVAIRDVFVHSDKQRIVDPHTAVGVHAIRRYREAFPDESAVPMVLASTAHWAKFPGPILRALEPEHPLLERLAVDNDVTAETIRKCYTVLEELARNQPAHFALDAAVTKALNVEHAAGRTAPRDVNYIVEELKVFAKVA</sequence>
<evidence type="ECO:0000256" key="3">
    <source>
        <dbReference type="ARBA" id="ARBA00005517"/>
    </source>
</evidence>
<evidence type="ECO:0000259" key="9">
    <source>
        <dbReference type="Pfam" id="PF00291"/>
    </source>
</evidence>
<reference evidence="12" key="1">
    <citation type="submission" date="2015-09" db="EMBL/GenBank/DDBJ databases">
        <authorList>
            <consortium name="Pathogen Informatics"/>
        </authorList>
    </citation>
    <scope>NUCLEOTIDE SEQUENCE [LARGE SCALE GENOMIC DNA]</scope>
    <source>
        <strain evidence="12">Lake Konstanz</strain>
    </source>
</reference>
<dbReference type="Gene3D" id="3.40.50.1100">
    <property type="match status" value="2"/>
</dbReference>